<keyword evidence="11" id="KW-1185">Reference proteome</keyword>
<feature type="coiled-coil region" evidence="8">
    <location>
        <begin position="102"/>
        <end position="309"/>
    </location>
</feature>
<feature type="coiled-coil region" evidence="8">
    <location>
        <begin position="1249"/>
        <end position="1279"/>
    </location>
</feature>
<sequence>MDWKYILSISPENLDEDEKEHLYSKIAWFHCQSEKLDYNKYDALFKISQELMKFKSEQVEALLAELDEIAVRQGEEEAKKQESLEDIPSLKSKRSQMSYDTNDELERKYKDLKHKLKQQLKINENQKLETEKHKQNLATVEEENTHLKIEIQSILTQGDESRSDMSEATADQHKELVQTVQQKNKQISQLLDDIQIIEKENIDLQEMVSKLKDELSDASKQLSTMTNDFSGLKIELSDKLETNSHLRKEIEAFQTQIQEFIEEKQQRDQEIDEFTLAIDKRADDWKALLEEKDKELKKLKNEVRQTSLHSSKMSITDNDSEEKEYVGVLNKVIHEREDQLTELRIRMQEATKEMEKSTQLINQLTFEKNACIRRIDESSAVIKNLKNQIKAAHERCRELQDNIKYADQLVESKQKDINEILDKLKQDGKVELSEGLAEIYNLKSQLRAQDKQITDYVKIMNKLQTSIDYIANENNALRNKLGVSEDEEVSVGGVLLKQHKQTRNLDKLEKHITELEEDKLNLRTEIQQLNRKMSSLSLKLLNSNEMISNLEDTTDADRQNIKPDLDKHSVESKQEYIDLLEENEGLRKGLHEVLESIQSRNDSSQNEIKSRTLEKLLCTLDTRHIAGWYHPAMRLQAELHTMQGVNKELREQLKIMRLEHTSKSDASKTDSSSVVLQELPSHMSSSAKEIVSNLNNHLMTALSGYHEQTEISEKLTKKLHQYKESFDISDQQLKMLYDQFISEKKLWKDKELKYDHTIRELDENVAILNAQLKEFSNMKEEEYEKAKRFAEISGNMVKLNRKCVYLENEEARLSSENKQLKTNLADAEIISSNIISKLSNEKKDLTAKLAILDNSIDARVDRQILIDLRTNFDNLTLKYRASLTSFESMKCDYDKDITFLNETVKNLEGQKLELQNQLLKVSINAHIQDVVSVTNDLQTLSTKLAQSEVNEIEERQRANHMTSLYGLVKEQLQKSDERILEYEKQNEEIVRNNLLLQENLTRLEDKLINYVDLQVVTDLEYKKIEVEKDLQRVQSENDKLRSELKTFRKSTQIGSGERASENMELLNLKHQLLDLQSNSDEKALIARLSSDVVLARLSETECQKKLQDVDNELLESQSNYDMCQNILEKERLERENWCAKYDRKISNLENIIYLQRKQYLGSLPLVSKEAFINKIQDIIKDKQKTYKHLQDISKQQQECILLNDELKKKIELVDELKINHLQGSTDILNQIQTWYQERNSILIKELRFRKELELSILQLEQLTDRLKNQDDIILKLEEELIRSLYSDNFLSTEVKKEDKYTSTSPLSDSQASILKQEVPKLLKQQEIQTSTELLATLSDDKELNALVNELEMKLSASDNVISEKCTTIDQLKSKVIEMEMNISLFRTQIGDKQSQITFYEKHILDLQNKLKKTESESVKSSNVEQSNVAEEIMLLKNTMKQLQDDSSQKDAVVLKYQTLLKRDRDEHSLAAARMQQELKRLQDIIAMQEKTYKELQETSIQHPGKAAIEQYINQVHALEHHTADLHTDVSTLNSQLQACRQEAVRWQALAGERLESMDQLRNNLEEQHKNEIMAYKKDSEKWRAEIFTLKELISKHRHDIHTFEPNGNTLKEKDEIIRELSVAVKRLKNERRELEKVESLTSPKVSELETVHEQQIKDYDLLRKKYEQVVNRERQAKEELRSLKEQMLKKPLSARSDKSDKEERLQKKVKNLEAELEDLKDKLEKQFVINEAHKITVSEDFEKWKKQKYWQQTAEKLKSKLQDKNEDYNKLNQTCVGYKVLIERLEREKHSLENKIKSLRHGGNDVISKRVEMLNLENDRLLLENENLLSRLQMQQIHSGGLGAAMLEEKLQAQQKKIAILEVTNKGNVEIRSELERLHTINENLQKLNLRLESENLELKLDLEKYTNDAPHLREQIHHLENYIEVLKSENEGRHIVSESGDHLQKSDKKTSELERTVFVLKRVVEKLQVENKRLASTGKPCNTSDRMGYEKVRLDYNRLKEQYGERIKDISKLEEQLKSATNKITLLEQRELSKELNSFAEELSRVKAELAHKSQLLDKIKVLLHRAASKEKSLLEEIASLKRAMATSESSIE</sequence>
<gene>
    <name evidence="10" type="ORF">RI129_000554</name>
</gene>
<dbReference type="EMBL" id="JAVRBK010000001">
    <property type="protein sequence ID" value="KAK5649525.1"/>
    <property type="molecule type" value="Genomic_DNA"/>
</dbReference>
<evidence type="ECO:0000256" key="9">
    <source>
        <dbReference type="SAM" id="MobiDB-lite"/>
    </source>
</evidence>
<evidence type="ECO:0000256" key="7">
    <source>
        <dbReference type="ARBA" id="ARBA00023273"/>
    </source>
</evidence>
<feature type="coiled-coil region" evidence="8">
    <location>
        <begin position="810"/>
        <end position="855"/>
    </location>
</feature>
<dbReference type="Proteomes" id="UP001329430">
    <property type="component" value="Chromosome 1"/>
</dbReference>
<keyword evidence="5 8" id="KW-0175">Coiled coil</keyword>
<evidence type="ECO:0000256" key="8">
    <source>
        <dbReference type="SAM" id="Coils"/>
    </source>
</evidence>
<evidence type="ECO:0000256" key="2">
    <source>
        <dbReference type="ARBA" id="ARBA00004300"/>
    </source>
</evidence>
<evidence type="ECO:0000256" key="1">
    <source>
        <dbReference type="ARBA" id="ARBA00004120"/>
    </source>
</evidence>
<feature type="compositionally biased region" description="Basic and acidic residues" evidence="9">
    <location>
        <begin position="1695"/>
        <end position="1705"/>
    </location>
</feature>
<evidence type="ECO:0000313" key="11">
    <source>
        <dbReference type="Proteomes" id="UP001329430"/>
    </source>
</evidence>
<evidence type="ECO:0000256" key="5">
    <source>
        <dbReference type="ARBA" id="ARBA00023054"/>
    </source>
</evidence>
<feature type="coiled-coil region" evidence="8">
    <location>
        <begin position="972"/>
        <end position="1050"/>
    </location>
</feature>
<dbReference type="PANTHER" id="PTHR18879">
    <property type="entry name" value="CENTROSOMAL PROTEIN OF 290 KDA"/>
    <property type="match status" value="1"/>
</dbReference>
<keyword evidence="7" id="KW-0966">Cell projection</keyword>
<evidence type="ECO:0000313" key="10">
    <source>
        <dbReference type="EMBL" id="KAK5649525.1"/>
    </source>
</evidence>
<feature type="coiled-coil region" evidence="8">
    <location>
        <begin position="897"/>
        <end position="924"/>
    </location>
</feature>
<feature type="region of interest" description="Disordered" evidence="9">
    <location>
        <begin position="1681"/>
        <end position="1705"/>
    </location>
</feature>
<evidence type="ECO:0000256" key="6">
    <source>
        <dbReference type="ARBA" id="ARBA00023212"/>
    </source>
</evidence>
<reference evidence="10 11" key="1">
    <citation type="journal article" date="2024" name="Insects">
        <title>An Improved Chromosome-Level Genome Assembly of the Firefly Pyrocoelia pectoralis.</title>
        <authorList>
            <person name="Fu X."/>
            <person name="Meyer-Rochow V.B."/>
            <person name="Ballantyne L."/>
            <person name="Zhu X."/>
        </authorList>
    </citation>
    <scope>NUCLEOTIDE SEQUENCE [LARGE SCALE GENOMIC DNA]</scope>
    <source>
        <strain evidence="10">XCY_ONT2</strain>
    </source>
</reference>
<comment type="subcellular location">
    <subcellularLocation>
        <location evidence="1">Cytoplasm</location>
        <location evidence="1">Cytoskeleton</location>
        <location evidence="1">Cilium basal body</location>
    </subcellularLocation>
    <subcellularLocation>
        <location evidence="2">Cytoplasm</location>
        <location evidence="2">Cytoskeleton</location>
        <location evidence="2">Microtubule organizing center</location>
        <location evidence="2">Centrosome</location>
    </subcellularLocation>
</comment>
<evidence type="ECO:0000256" key="4">
    <source>
        <dbReference type="ARBA" id="ARBA00022794"/>
    </source>
</evidence>
<feature type="coiled-coil region" evidence="8">
    <location>
        <begin position="333"/>
        <end position="402"/>
    </location>
</feature>
<keyword evidence="3" id="KW-0963">Cytoplasm</keyword>
<organism evidence="10 11">
    <name type="scientific">Pyrocoelia pectoralis</name>
    <dbReference type="NCBI Taxonomy" id="417401"/>
    <lineage>
        <taxon>Eukaryota</taxon>
        <taxon>Metazoa</taxon>
        <taxon>Ecdysozoa</taxon>
        <taxon>Arthropoda</taxon>
        <taxon>Hexapoda</taxon>
        <taxon>Insecta</taxon>
        <taxon>Pterygota</taxon>
        <taxon>Neoptera</taxon>
        <taxon>Endopterygota</taxon>
        <taxon>Coleoptera</taxon>
        <taxon>Polyphaga</taxon>
        <taxon>Elateriformia</taxon>
        <taxon>Elateroidea</taxon>
        <taxon>Lampyridae</taxon>
        <taxon>Lampyrinae</taxon>
        <taxon>Pyrocoelia</taxon>
    </lineage>
</organism>
<keyword evidence="4" id="KW-0970">Cilium biogenesis/degradation</keyword>
<dbReference type="GO" id="GO:0034451">
    <property type="term" value="C:centriolar satellite"/>
    <property type="evidence" value="ECO:0007669"/>
    <property type="project" value="TreeGrafter"/>
</dbReference>
<comment type="caution">
    <text evidence="10">The sequence shown here is derived from an EMBL/GenBank/DDBJ whole genome shotgun (WGS) entry which is preliminary data.</text>
</comment>
<dbReference type="GO" id="GO:0097711">
    <property type="term" value="P:ciliary basal body-plasma membrane docking"/>
    <property type="evidence" value="ECO:0007669"/>
    <property type="project" value="TreeGrafter"/>
</dbReference>
<dbReference type="PANTHER" id="PTHR18879:SF20">
    <property type="entry name" value="CENTROSOMAL PROTEIN OF 290 KDA"/>
    <property type="match status" value="1"/>
</dbReference>
<protein>
    <recommendedName>
        <fullName evidence="12">Centrosomal protein of 290 kDa</fullName>
    </recommendedName>
</protein>
<accession>A0AAN7VID8</accession>
<feature type="coiled-coil region" evidence="8">
    <location>
        <begin position="498"/>
        <end position="546"/>
    </location>
</feature>
<dbReference type="GO" id="GO:1905515">
    <property type="term" value="P:non-motile cilium assembly"/>
    <property type="evidence" value="ECO:0007669"/>
    <property type="project" value="TreeGrafter"/>
</dbReference>
<evidence type="ECO:0000256" key="3">
    <source>
        <dbReference type="ARBA" id="ARBA00022490"/>
    </source>
</evidence>
<dbReference type="GO" id="GO:1905349">
    <property type="term" value="P:ciliary transition zone assembly"/>
    <property type="evidence" value="ECO:0007669"/>
    <property type="project" value="TreeGrafter"/>
</dbReference>
<evidence type="ECO:0008006" key="12">
    <source>
        <dbReference type="Google" id="ProtNLM"/>
    </source>
</evidence>
<proteinExistence type="predicted"/>
<name>A0AAN7VID8_9COLE</name>
<dbReference type="InterPro" id="IPR026201">
    <property type="entry name" value="Cep290"/>
</dbReference>
<feature type="coiled-coil region" evidence="8">
    <location>
        <begin position="1997"/>
        <end position="2085"/>
    </location>
</feature>
<dbReference type="GO" id="GO:0035869">
    <property type="term" value="C:ciliary transition zone"/>
    <property type="evidence" value="ECO:0007669"/>
    <property type="project" value="TreeGrafter"/>
</dbReference>
<feature type="coiled-coil region" evidence="8">
    <location>
        <begin position="1396"/>
        <end position="1498"/>
    </location>
</feature>
<keyword evidence="6" id="KW-0206">Cytoskeleton</keyword>
<feature type="region of interest" description="Disordered" evidence="9">
    <location>
        <begin position="75"/>
        <end position="101"/>
    </location>
</feature>